<dbReference type="PIRSF" id="PIRSF005897">
    <property type="entry name" value="RR_PatA"/>
    <property type="match status" value="1"/>
</dbReference>
<dbReference type="Gene3D" id="3.40.50.2300">
    <property type="match status" value="1"/>
</dbReference>
<evidence type="ECO:0000256" key="1">
    <source>
        <dbReference type="ARBA" id="ARBA00022553"/>
    </source>
</evidence>
<dbReference type="GO" id="GO:0000160">
    <property type="term" value="P:phosphorelay signal transduction system"/>
    <property type="evidence" value="ECO:0007669"/>
    <property type="project" value="InterPro"/>
</dbReference>
<name>A0A1U7HQH4_9CHRO</name>
<evidence type="ECO:0000256" key="3">
    <source>
        <dbReference type="SAM" id="MobiDB-lite"/>
    </source>
</evidence>
<dbReference type="PANTHER" id="PTHR44591:SF3">
    <property type="entry name" value="RESPONSE REGULATORY DOMAIN-CONTAINING PROTEIN"/>
    <property type="match status" value="1"/>
</dbReference>
<evidence type="ECO:0000259" key="4">
    <source>
        <dbReference type="PROSITE" id="PS50110"/>
    </source>
</evidence>
<dbReference type="InterPro" id="IPR001789">
    <property type="entry name" value="Sig_transdc_resp-reg_receiver"/>
</dbReference>
<dbReference type="RefSeq" id="WP_073549666.1">
    <property type="nucleotide sequence ID" value="NZ_CAWMVK010000043.1"/>
</dbReference>
<dbReference type="InterPro" id="IPR050595">
    <property type="entry name" value="Bact_response_regulator"/>
</dbReference>
<dbReference type="SMART" id="SM00448">
    <property type="entry name" value="REC"/>
    <property type="match status" value="1"/>
</dbReference>
<keyword evidence="6" id="KW-1185">Reference proteome</keyword>
<proteinExistence type="predicted"/>
<sequence>MAIHGTFQKLRPLSLLANLCSSYDSVCLKVTSNTVTWFIYVKQGKILYVSHTVDPCDRLDCYLRRFSYHTATLNSEIRSQLRLRFDNASELHPEYQAICWLVDNQYLNQNQAAALIEYLVKEVIESFLLIQEGSYELDEKYDVLPAEFCQLDLQSIVKHCQPRIKSWQSLAPQLWSPYQRPYLNNQPNIKEQLTPETQHKLSSILKGFSIRHLAVLLNQDELQLAQSLYPYIKMGSIILHEPQPPFEQLPRTYKPPVESQPAVQLASPVRVENKPSTTHNINKNINSDNKQTTSLTKATPNNQLPEITQRNNKPIEKFVVAPSKAIERSAKPLEKIITSHTKKAAYKIVCIDDSQAMLRELDHFLDDESFDVFTINDPVKALMQVVRIKPDLILLDIKMAKIDGYELCRLLRNHSLFKSTPIIMVTGSTGIIDRVKARFVGASGYLTKPFTQSELFKIIFRHLS</sequence>
<dbReference type="InterPro" id="IPR011006">
    <property type="entry name" value="CheY-like_superfamily"/>
</dbReference>
<dbReference type="EMBL" id="MRCC01000009">
    <property type="protein sequence ID" value="OKH25775.1"/>
    <property type="molecule type" value="Genomic_DNA"/>
</dbReference>
<reference evidence="5 6" key="1">
    <citation type="submission" date="2016-11" db="EMBL/GenBank/DDBJ databases">
        <title>Draft Genome Sequences of Nine Cyanobacterial Strains from Diverse Habitats.</title>
        <authorList>
            <person name="Zhu T."/>
            <person name="Hou S."/>
            <person name="Lu X."/>
            <person name="Hess W.R."/>
        </authorList>
    </citation>
    <scope>NUCLEOTIDE SEQUENCE [LARGE SCALE GENOMIC DNA]</scope>
    <source>
        <strain evidence="5 6">5.2 s.c.1</strain>
    </source>
</reference>
<dbReference type="Pfam" id="PF00072">
    <property type="entry name" value="Response_reg"/>
    <property type="match status" value="1"/>
</dbReference>
<evidence type="ECO:0000313" key="6">
    <source>
        <dbReference type="Proteomes" id="UP000185984"/>
    </source>
</evidence>
<dbReference type="STRING" id="247279.NIES1031_12235"/>
<dbReference type="PANTHER" id="PTHR44591">
    <property type="entry name" value="STRESS RESPONSE REGULATOR PROTEIN 1"/>
    <property type="match status" value="1"/>
</dbReference>
<comment type="caution">
    <text evidence="5">The sequence shown here is derived from an EMBL/GenBank/DDBJ whole genome shotgun (WGS) entry which is preliminary data.</text>
</comment>
<dbReference type="Proteomes" id="UP000185984">
    <property type="component" value="Unassembled WGS sequence"/>
</dbReference>
<keyword evidence="1 2" id="KW-0597">Phosphoprotein</keyword>
<accession>A0A1U7HQH4</accession>
<dbReference type="InterPro" id="IPR025497">
    <property type="entry name" value="PatA-like_N"/>
</dbReference>
<dbReference type="SUPFAM" id="SSF52172">
    <property type="entry name" value="CheY-like"/>
    <property type="match status" value="1"/>
</dbReference>
<evidence type="ECO:0000256" key="2">
    <source>
        <dbReference type="PROSITE-ProRule" id="PRU00169"/>
    </source>
</evidence>
<dbReference type="InterPro" id="IPR024186">
    <property type="entry name" value="Sig_transdc_resp-reg_PatA"/>
</dbReference>
<organism evidence="5 6">
    <name type="scientific">Chroogloeocystis siderophila 5.2 s.c.1</name>
    <dbReference type="NCBI Taxonomy" id="247279"/>
    <lineage>
        <taxon>Bacteria</taxon>
        <taxon>Bacillati</taxon>
        <taxon>Cyanobacteriota</taxon>
        <taxon>Cyanophyceae</taxon>
        <taxon>Oscillatoriophycideae</taxon>
        <taxon>Chroococcales</taxon>
        <taxon>Chroococcaceae</taxon>
        <taxon>Chroogloeocystis</taxon>
    </lineage>
</organism>
<evidence type="ECO:0000313" key="5">
    <source>
        <dbReference type="EMBL" id="OKH25775.1"/>
    </source>
</evidence>
<gene>
    <name evidence="5" type="ORF">NIES1031_12235</name>
</gene>
<protein>
    <submittedName>
        <fullName evidence="5">Two-component system response regulator</fullName>
    </submittedName>
</protein>
<feature type="modified residue" description="4-aspartylphosphate" evidence="2">
    <location>
        <position position="396"/>
    </location>
</feature>
<dbReference type="Pfam" id="PF14332">
    <property type="entry name" value="DUF4388"/>
    <property type="match status" value="1"/>
</dbReference>
<dbReference type="PROSITE" id="PS50110">
    <property type="entry name" value="RESPONSE_REGULATORY"/>
    <property type="match status" value="1"/>
</dbReference>
<feature type="region of interest" description="Disordered" evidence="3">
    <location>
        <begin position="274"/>
        <end position="299"/>
    </location>
</feature>
<feature type="domain" description="Response regulatory" evidence="4">
    <location>
        <begin position="347"/>
        <end position="463"/>
    </location>
</feature>
<dbReference type="AlphaFoldDB" id="A0A1U7HQH4"/>
<dbReference type="OrthoDB" id="417415at2"/>